<protein>
    <submittedName>
        <fullName evidence="2">Uncharacterized protein</fullName>
    </submittedName>
</protein>
<feature type="region of interest" description="Disordered" evidence="1">
    <location>
        <begin position="95"/>
        <end position="229"/>
    </location>
</feature>
<dbReference type="AlphaFoldDB" id="S0F2T7"/>
<accession>S0F2T7</accession>
<evidence type="ECO:0000313" key="3">
    <source>
        <dbReference type="Proteomes" id="UP000012073"/>
    </source>
</evidence>
<name>S0F2T7_CHOCR</name>
<feature type="compositionally biased region" description="Basic residues" evidence="1">
    <location>
        <begin position="192"/>
        <end position="209"/>
    </location>
</feature>
<sequence>MVFESVGGVGGEDGERWEGQERCGWEMQWRSRGDRRYLGQRREVAEVAEVAAVAEVAEGSCSGGELNAKNRTRGSGWDGCQHKLRIDWSGETLGTFSLRERQSQGKSAPPQARTHRERRHRERRHRERRQLSRSSARTAPAIPTSLSPLWPNLGEQRPPWAHRTGAANAHPAPPPPRHAAPLPFRPHELAHRRAGPPQRRRLPRLRARHPKGEELRRPRHAASGRKPQL</sequence>
<dbReference type="GeneID" id="17319993"/>
<dbReference type="Proteomes" id="UP000012073">
    <property type="component" value="Unassembled WGS sequence"/>
</dbReference>
<evidence type="ECO:0000256" key="1">
    <source>
        <dbReference type="SAM" id="MobiDB-lite"/>
    </source>
</evidence>
<feature type="compositionally biased region" description="Basic residues" evidence="1">
    <location>
        <begin position="217"/>
        <end position="229"/>
    </location>
</feature>
<dbReference type="KEGG" id="ccp:CHC_T00007917001"/>
<dbReference type="RefSeq" id="XP_005712279.1">
    <property type="nucleotide sequence ID" value="XM_005712222.1"/>
</dbReference>
<dbReference type="EMBL" id="HG001523">
    <property type="protein sequence ID" value="CDF77405.1"/>
    <property type="molecule type" value="Genomic_DNA"/>
</dbReference>
<evidence type="ECO:0000313" key="2">
    <source>
        <dbReference type="EMBL" id="CDF77405.1"/>
    </source>
</evidence>
<feature type="compositionally biased region" description="Basic residues" evidence="1">
    <location>
        <begin position="113"/>
        <end position="128"/>
    </location>
</feature>
<gene>
    <name evidence="2" type="ORF">CHC_T00007917001</name>
</gene>
<keyword evidence="3" id="KW-1185">Reference proteome</keyword>
<dbReference type="Gramene" id="CDF77405">
    <property type="protein sequence ID" value="CDF77405"/>
    <property type="gene ID" value="CHC_T00007917001"/>
</dbReference>
<organism evidence="2 3">
    <name type="scientific">Chondrus crispus</name>
    <name type="common">Carrageen Irish moss</name>
    <name type="synonym">Polymorpha crispa</name>
    <dbReference type="NCBI Taxonomy" id="2769"/>
    <lineage>
        <taxon>Eukaryota</taxon>
        <taxon>Rhodophyta</taxon>
        <taxon>Florideophyceae</taxon>
        <taxon>Rhodymeniophycidae</taxon>
        <taxon>Gigartinales</taxon>
        <taxon>Gigartinaceae</taxon>
        <taxon>Chondrus</taxon>
    </lineage>
</organism>
<reference evidence="3" key="1">
    <citation type="journal article" date="2013" name="Proc. Natl. Acad. Sci. U.S.A.">
        <title>Genome structure and metabolic features in the red seaweed Chondrus crispus shed light on evolution of the Archaeplastida.</title>
        <authorList>
            <person name="Collen J."/>
            <person name="Porcel B."/>
            <person name="Carre W."/>
            <person name="Ball S.G."/>
            <person name="Chaparro C."/>
            <person name="Tonon T."/>
            <person name="Barbeyron T."/>
            <person name="Michel G."/>
            <person name="Noel B."/>
            <person name="Valentin K."/>
            <person name="Elias M."/>
            <person name="Artiguenave F."/>
            <person name="Arun A."/>
            <person name="Aury J.M."/>
            <person name="Barbosa-Neto J.F."/>
            <person name="Bothwell J.H."/>
            <person name="Bouget F.Y."/>
            <person name="Brillet L."/>
            <person name="Cabello-Hurtado F."/>
            <person name="Capella-Gutierrez S."/>
            <person name="Charrier B."/>
            <person name="Cladiere L."/>
            <person name="Cock J.M."/>
            <person name="Coelho S.M."/>
            <person name="Colleoni C."/>
            <person name="Czjzek M."/>
            <person name="Da Silva C."/>
            <person name="Delage L."/>
            <person name="Denoeud F."/>
            <person name="Deschamps P."/>
            <person name="Dittami S.M."/>
            <person name="Gabaldon T."/>
            <person name="Gachon C.M."/>
            <person name="Groisillier A."/>
            <person name="Herve C."/>
            <person name="Jabbari K."/>
            <person name="Katinka M."/>
            <person name="Kloareg B."/>
            <person name="Kowalczyk N."/>
            <person name="Labadie K."/>
            <person name="Leblanc C."/>
            <person name="Lopez P.J."/>
            <person name="McLachlan D.H."/>
            <person name="Meslet-Cladiere L."/>
            <person name="Moustafa A."/>
            <person name="Nehr Z."/>
            <person name="Nyvall Collen P."/>
            <person name="Panaud O."/>
            <person name="Partensky F."/>
            <person name="Poulain J."/>
            <person name="Rensing S.A."/>
            <person name="Rousvoal S."/>
            <person name="Samson G."/>
            <person name="Symeonidi A."/>
            <person name="Weissenbach J."/>
            <person name="Zambounis A."/>
            <person name="Wincker P."/>
            <person name="Boyen C."/>
        </authorList>
    </citation>
    <scope>NUCLEOTIDE SEQUENCE [LARGE SCALE GENOMIC DNA]</scope>
    <source>
        <strain evidence="3">cv. Stackhouse</strain>
    </source>
</reference>
<proteinExistence type="predicted"/>